<sequence length="171" mass="19980">MLTFKCKRRPNQLASELLSYRRQSSWQWQTLNAGRKSARYIKQAVMEYQSRYPYDTVNVRYMDDGEASIVIQRSTQMDRLVRPSELDHGDYYWKGVRQILRDFNSKVTSSAAQASYKDIEIECDSLLTNELTKQLFKSGWLSTVHDPGNGMVTIVVNVHESILKQRWEDMG</sequence>
<organism evidence="1 2">
    <name type="scientific">Lacticaseibacillus rhamnosus (strain LMS2-1)</name>
    <dbReference type="NCBI Taxonomy" id="525361"/>
    <lineage>
        <taxon>Bacteria</taxon>
        <taxon>Bacillati</taxon>
        <taxon>Bacillota</taxon>
        <taxon>Bacilli</taxon>
        <taxon>Lactobacillales</taxon>
        <taxon>Lactobacillaceae</taxon>
        <taxon>Lacticaseibacillus</taxon>
    </lineage>
</organism>
<dbReference type="Proteomes" id="UP000004525">
    <property type="component" value="Unassembled WGS sequence"/>
</dbReference>
<protein>
    <submittedName>
        <fullName evidence="1">Uncharacterized protein</fullName>
    </submittedName>
</protein>
<accession>C2JXF9</accession>
<evidence type="ECO:0000313" key="1">
    <source>
        <dbReference type="EMBL" id="EEN80292.1"/>
    </source>
</evidence>
<keyword evidence="2" id="KW-1185">Reference proteome</keyword>
<gene>
    <name evidence="1" type="ORF">HMPREF0539_1593</name>
</gene>
<name>C2JXF9_LACRM</name>
<evidence type="ECO:0000313" key="2">
    <source>
        <dbReference type="Proteomes" id="UP000004525"/>
    </source>
</evidence>
<proteinExistence type="predicted"/>
<dbReference type="EMBL" id="ACIZ01000066">
    <property type="protein sequence ID" value="EEN80292.1"/>
    <property type="molecule type" value="Genomic_DNA"/>
</dbReference>
<dbReference type="HOGENOM" id="CLU_1561011_0_0_9"/>
<reference evidence="1" key="1">
    <citation type="submission" date="2009-01" db="EMBL/GenBank/DDBJ databases">
        <authorList>
            <person name="Qin X."/>
            <person name="Bachman B."/>
            <person name="Battles P."/>
            <person name="Bell A."/>
            <person name="Bess C."/>
            <person name="Bickham C."/>
            <person name="Chaboub L."/>
            <person name="Chen D."/>
            <person name="Coyle M."/>
            <person name="Deiros D.R."/>
            <person name="Dinh H."/>
            <person name="Forbes L."/>
            <person name="Fowler G."/>
            <person name="Francisco L."/>
            <person name="Fu Q."/>
            <person name="Gubbala S."/>
            <person name="Hale W."/>
            <person name="Han Y."/>
            <person name="Hemphill L."/>
            <person name="Highlander S.K."/>
            <person name="Hirani K."/>
            <person name="Hogues M."/>
            <person name="Jackson L."/>
            <person name="Jakkamsetti A."/>
            <person name="Javaid M."/>
            <person name="Jiang H."/>
            <person name="Korchina V."/>
            <person name="Kovar C."/>
            <person name="Lara F."/>
            <person name="Lee S."/>
            <person name="Mata R."/>
            <person name="Mathew T."/>
            <person name="Moen C."/>
            <person name="Morales K."/>
            <person name="Munidasa M."/>
            <person name="Nazareth L."/>
            <person name="Ngo R."/>
            <person name="Nguyen L."/>
            <person name="Okwuonu G."/>
            <person name="Ongeri F."/>
            <person name="Patil S."/>
            <person name="Petrosino J."/>
            <person name="Pham C."/>
            <person name="Pham P."/>
            <person name="Pu L.-L."/>
            <person name="Puazo M."/>
            <person name="Raj R."/>
            <person name="Reid J."/>
            <person name="Rouhana J."/>
            <person name="Saada N."/>
            <person name="Shang Y."/>
            <person name="Simmons D."/>
            <person name="Thornton R."/>
            <person name="Warren J."/>
            <person name="Weissenberger G."/>
            <person name="Zhang J."/>
            <person name="Zhang L."/>
            <person name="Zhou C."/>
            <person name="Zhu D."/>
            <person name="Muzny D."/>
            <person name="Worley K."/>
            <person name="Gibbs R."/>
        </authorList>
    </citation>
    <scope>NUCLEOTIDE SEQUENCE [LARGE SCALE GENOMIC DNA]</scope>
    <source>
        <strain evidence="1">LMS2-1</strain>
    </source>
</reference>
<comment type="caution">
    <text evidence="1">The sequence shown here is derived from an EMBL/GenBank/DDBJ whole genome shotgun (WGS) entry which is preliminary data.</text>
</comment>
<dbReference type="AlphaFoldDB" id="C2JXF9"/>